<accession>A0A1G7SPN5</accession>
<evidence type="ECO:0000313" key="2">
    <source>
        <dbReference type="Proteomes" id="UP000183812"/>
    </source>
</evidence>
<reference evidence="1 2" key="1">
    <citation type="submission" date="2016-10" db="EMBL/GenBank/DDBJ databases">
        <authorList>
            <person name="de Groot N.N."/>
        </authorList>
    </citation>
    <scope>NUCLEOTIDE SEQUENCE [LARGE SCALE GENOMIC DNA]</scope>
    <source>
        <strain evidence="2">DSM 938 / 37b4</strain>
    </source>
</reference>
<evidence type="ECO:0008006" key="3">
    <source>
        <dbReference type="Google" id="ProtNLM"/>
    </source>
</evidence>
<dbReference type="AlphaFoldDB" id="A0A1G7SPN5"/>
<gene>
    <name evidence="1" type="ORF">SAMN04244550_03660</name>
</gene>
<sequence length="102" mass="11544">MAARMSCRFHQNRRISQKRGAWFACQTTKRMPKPSRRRPRALLLFGAGSYLNPYGQIAAPEQVFRSAYPAGHHVEILRGAHGQYFRPGNVEALAATILRHLA</sequence>
<proteinExistence type="predicted"/>
<protein>
    <recommendedName>
        <fullName evidence="3">Alpha/beta hydrolase</fullName>
    </recommendedName>
</protein>
<dbReference type="Proteomes" id="UP000183812">
    <property type="component" value="Unassembled WGS sequence"/>
</dbReference>
<organism evidence="1 2">
    <name type="scientific">Rhodobacter capsulatus</name>
    <name type="common">Rhodopseudomonas capsulata</name>
    <dbReference type="NCBI Taxonomy" id="1061"/>
    <lineage>
        <taxon>Bacteria</taxon>
        <taxon>Pseudomonadati</taxon>
        <taxon>Pseudomonadota</taxon>
        <taxon>Alphaproteobacteria</taxon>
        <taxon>Rhodobacterales</taxon>
        <taxon>Rhodobacter group</taxon>
        <taxon>Rhodobacter</taxon>
    </lineage>
</organism>
<feature type="non-terminal residue" evidence="1">
    <location>
        <position position="102"/>
    </location>
</feature>
<name>A0A1G7SPN5_RHOCA</name>
<evidence type="ECO:0000313" key="1">
    <source>
        <dbReference type="EMBL" id="SDG25025.1"/>
    </source>
</evidence>
<dbReference type="EMBL" id="FNAY01000044">
    <property type="protein sequence ID" value="SDG25025.1"/>
    <property type="molecule type" value="Genomic_DNA"/>
</dbReference>